<protein>
    <submittedName>
        <fullName evidence="2">Transposase</fullName>
    </submittedName>
</protein>
<feature type="domain" description="Transposase IS66 central" evidence="1">
    <location>
        <begin position="40"/>
        <end position="185"/>
    </location>
</feature>
<evidence type="ECO:0000313" key="3">
    <source>
        <dbReference type="Proteomes" id="UP000183700"/>
    </source>
</evidence>
<evidence type="ECO:0000313" key="2">
    <source>
        <dbReference type="EMBL" id="OJG32324.1"/>
    </source>
</evidence>
<organism evidence="2 3">
    <name type="scientific">Enterococcus devriesei</name>
    <dbReference type="NCBI Taxonomy" id="319970"/>
    <lineage>
        <taxon>Bacteria</taxon>
        <taxon>Bacillati</taxon>
        <taxon>Bacillota</taxon>
        <taxon>Bacilli</taxon>
        <taxon>Lactobacillales</taxon>
        <taxon>Enterococcaceae</taxon>
        <taxon>Enterococcus</taxon>
    </lineage>
</organism>
<dbReference type="InterPro" id="IPR052344">
    <property type="entry name" value="Transposase-related"/>
</dbReference>
<dbReference type="Pfam" id="PF03050">
    <property type="entry name" value="DDE_Tnp_IS66"/>
    <property type="match status" value="1"/>
</dbReference>
<dbReference type="OrthoDB" id="61007at2"/>
<dbReference type="EMBL" id="JXKM01000028">
    <property type="protein sequence ID" value="OJG32324.1"/>
    <property type="molecule type" value="Genomic_DNA"/>
</dbReference>
<keyword evidence="3" id="KW-1185">Reference proteome</keyword>
<proteinExistence type="predicted"/>
<comment type="caution">
    <text evidence="2">The sequence shown here is derived from an EMBL/GenBank/DDBJ whole genome shotgun (WGS) entry which is preliminary data.</text>
</comment>
<gene>
    <name evidence="2" type="ORF">RV00_GL001566</name>
</gene>
<dbReference type="InterPro" id="IPR004291">
    <property type="entry name" value="Transposase_IS66_central"/>
</dbReference>
<evidence type="ECO:0000259" key="1">
    <source>
        <dbReference type="Pfam" id="PF03050"/>
    </source>
</evidence>
<dbReference type="AlphaFoldDB" id="A0A1L8SK39"/>
<sequence length="228" mass="26652">MDFLIYTKLLTLSEGVVEDQLLTLLNDRTTVVHDHLTMNYGSEFSYTNVECNAHLLRDLRSCVENTQHIWADELAQHISDTYKRRKQLLSAGTHEFSFIETADFFIRFDDLWLRGDGENKQDLSIHYAKKERALLNRLQKYRVEYFLWVVDFDLPFSNNVSERSLRGTKSKMKIAGQFQHITAARNYATIRTYTETCKRHGMNIVDAVQRVTEGNPYTLAEVMNNQID</sequence>
<accession>A0A1L8SK39</accession>
<reference evidence="2 3" key="1">
    <citation type="submission" date="2014-12" db="EMBL/GenBank/DDBJ databases">
        <title>Draft genome sequences of 29 type strains of Enterococci.</title>
        <authorList>
            <person name="Zhong Z."/>
            <person name="Sun Z."/>
            <person name="Liu W."/>
            <person name="Zhang W."/>
            <person name="Zhang H."/>
        </authorList>
    </citation>
    <scope>NUCLEOTIDE SEQUENCE [LARGE SCALE GENOMIC DNA]</scope>
    <source>
        <strain evidence="2 3">DSM 22802</strain>
    </source>
</reference>
<dbReference type="Proteomes" id="UP000183700">
    <property type="component" value="Unassembled WGS sequence"/>
</dbReference>
<dbReference type="PANTHER" id="PTHR33678">
    <property type="entry name" value="BLL1576 PROTEIN"/>
    <property type="match status" value="1"/>
</dbReference>
<name>A0A1L8SK39_9ENTE</name>